<feature type="chain" id="PRO_5041914079" evidence="3">
    <location>
        <begin position="22"/>
        <end position="557"/>
    </location>
</feature>
<dbReference type="GeneID" id="85227673"/>
<gene>
    <name evidence="4" type="ORF">MJAP1_004022</name>
</gene>
<feature type="compositionally biased region" description="Polar residues" evidence="1">
    <location>
        <begin position="433"/>
        <end position="445"/>
    </location>
</feature>
<feature type="compositionally biased region" description="Gly residues" evidence="1">
    <location>
        <begin position="123"/>
        <end position="137"/>
    </location>
</feature>
<keyword evidence="2" id="KW-0472">Membrane</keyword>
<keyword evidence="3" id="KW-0732">Signal</keyword>
<dbReference type="Proteomes" id="UP001217754">
    <property type="component" value="Chromosome 8"/>
</dbReference>
<feature type="compositionally biased region" description="Polar residues" evidence="1">
    <location>
        <begin position="231"/>
        <end position="240"/>
    </location>
</feature>
<accession>A0AAF0F1E6</accession>
<evidence type="ECO:0000313" key="4">
    <source>
        <dbReference type="EMBL" id="WFD41031.1"/>
    </source>
</evidence>
<dbReference type="AlphaFoldDB" id="A0AAF0F1E6"/>
<evidence type="ECO:0000256" key="3">
    <source>
        <dbReference type="SAM" id="SignalP"/>
    </source>
</evidence>
<feature type="region of interest" description="Disordered" evidence="1">
    <location>
        <begin position="408"/>
        <end position="446"/>
    </location>
</feature>
<feature type="region of interest" description="Disordered" evidence="1">
    <location>
        <begin position="81"/>
        <end position="276"/>
    </location>
</feature>
<name>A0AAF0F1E6_9BASI</name>
<organism evidence="4 5">
    <name type="scientific">Malassezia japonica</name>
    <dbReference type="NCBI Taxonomy" id="223818"/>
    <lineage>
        <taxon>Eukaryota</taxon>
        <taxon>Fungi</taxon>
        <taxon>Dikarya</taxon>
        <taxon>Basidiomycota</taxon>
        <taxon>Ustilaginomycotina</taxon>
        <taxon>Malasseziomycetes</taxon>
        <taxon>Malasseziales</taxon>
        <taxon>Malasseziaceae</taxon>
        <taxon>Malassezia</taxon>
    </lineage>
</organism>
<dbReference type="RefSeq" id="XP_060123928.1">
    <property type="nucleotide sequence ID" value="XM_060267945.1"/>
</dbReference>
<feature type="compositionally biased region" description="Low complexity" evidence="1">
    <location>
        <begin position="241"/>
        <end position="250"/>
    </location>
</feature>
<dbReference type="EMBL" id="CP119965">
    <property type="protein sequence ID" value="WFD41031.1"/>
    <property type="molecule type" value="Genomic_DNA"/>
</dbReference>
<evidence type="ECO:0000256" key="2">
    <source>
        <dbReference type="SAM" id="Phobius"/>
    </source>
</evidence>
<evidence type="ECO:0000313" key="5">
    <source>
        <dbReference type="Proteomes" id="UP001217754"/>
    </source>
</evidence>
<reference evidence="4" key="1">
    <citation type="submission" date="2023-03" db="EMBL/GenBank/DDBJ databases">
        <title>Mating type loci evolution in Malassezia.</title>
        <authorList>
            <person name="Coelho M.A."/>
        </authorList>
    </citation>
    <scope>NUCLEOTIDE SEQUENCE</scope>
    <source>
        <strain evidence="4">CBS 9431</strain>
    </source>
</reference>
<feature type="compositionally biased region" description="Low complexity" evidence="1">
    <location>
        <begin position="138"/>
        <end position="176"/>
    </location>
</feature>
<keyword evidence="2" id="KW-1133">Transmembrane helix</keyword>
<protein>
    <submittedName>
        <fullName evidence="4">Uncharacterized protein</fullName>
    </submittedName>
</protein>
<sequence length="557" mass="56574">MRPSLVFLTALGVATSGTALAADPHPTNPAEVQQFDAVRARGMYNASTPTVKRKHARHRRQGTSIAAHADIASWLIGNEFTSLPINRPAPGDSTMGRETQTAGSGRSRSQNSGSTGSSRSGNGNNGNNGSSGNGNGNSGSNSGNSNNGNSGNSGSNGSNGNNGNSGNSGSRNSGSSGSRGNGGNASSSSSSRDSGGNASTRSSAAAGAGAASSTRSRTRDQSSSSPTSSSQKTSTEVATRTSTNSNSPSSDAVVNSQVTVTGTPTPNPNNHPQPQKNWTPVIAGVSVAGGVVLLAIIGIVIAKLFGRRIMRWFRQDEIKWPELQQDTAAAGAPLPARQTGGAGFDMGDESDDDHREMPMQEAGVKPVNSFNTGSMYNTNATYGSMQPSAAPTADNYLGGVGAVGQPFPATHGEGLAPPTVQNEGLVSGAPVSHSVQPGETMSHSLQPGAAALPSSLIAAPEYSSASEYAGAPVAHDGSYGSVPVAHDGAYSGAPLAHDGSYAAAHESYADAPTGQAYSTPTYSRELYNGASNSPYDTEAYDAEAYVAQPYMQPHYRS</sequence>
<feature type="transmembrane region" description="Helical" evidence="2">
    <location>
        <begin position="278"/>
        <end position="305"/>
    </location>
</feature>
<keyword evidence="2" id="KW-0812">Transmembrane</keyword>
<feature type="compositionally biased region" description="Low complexity" evidence="1">
    <location>
        <begin position="184"/>
        <end position="230"/>
    </location>
</feature>
<feature type="signal peptide" evidence="3">
    <location>
        <begin position="1"/>
        <end position="21"/>
    </location>
</feature>
<proteinExistence type="predicted"/>
<feature type="compositionally biased region" description="Low complexity" evidence="1">
    <location>
        <begin position="103"/>
        <end position="122"/>
    </location>
</feature>
<evidence type="ECO:0000256" key="1">
    <source>
        <dbReference type="SAM" id="MobiDB-lite"/>
    </source>
</evidence>
<keyword evidence="5" id="KW-1185">Reference proteome</keyword>